<dbReference type="Gene3D" id="2.30.40.10">
    <property type="entry name" value="Urease, subunit C, domain 1"/>
    <property type="match status" value="1"/>
</dbReference>
<dbReference type="KEGG" id="kdj:28964858"/>
<sequence length="484" mass="52275">MTLNDITSNLGSFELIDQATSKDAEAGGSAYDWQPTHWLKFPVPESYDLSSPPWIRPEQVPMSFVGINVVDVENGKILPSMTVKIKSGKIQSISKSTVEHMQEKDWQSVRCQGLYLSPGLIDVHTHFTASPGQPNGQLVPASETQTALAATHVLKGMLWRGFTTVRDVGGANRHYKNATEQWLIPGPRIFQGGPVMSQTGGHGDDGADSDKPITGCCGSTGSGRDSVVVDGVEECTRAARKMMRAGADHIKICSSGGVASPTDKLDSEQFTVAEIKAICDVVRMMKGTLVTAHCFTSPAARNAIEGGIGGIEHGHLLDDDTLKLMAKKGVHLTPTLIVQELLSKPPYQAMIPPQSREKLKLVIDGGYKVIKRAHELGVNIGFGTDCFGSMQNVQLSEFDLRKRVLSSDVVLRHATVNGAKILGMQGKLGVIQEGAFADLLLLSANPLEDVGIFNEPHKFVKGIVKDGRVVRSEIRDLRVEVPLV</sequence>
<dbReference type="SUPFAM" id="SSF51338">
    <property type="entry name" value="Composite domain of metallo-dependent hydrolases"/>
    <property type="match status" value="2"/>
</dbReference>
<reference evidence="2" key="1">
    <citation type="submission" date="2013-07" db="EMBL/GenBank/DDBJ databases">
        <authorList>
            <consortium name="The Broad Institute Genome Sequencing Platform"/>
            <person name="Cuomo C."/>
            <person name="Litvintseva A."/>
            <person name="Chen Y."/>
            <person name="Heitman J."/>
            <person name="Sun S."/>
            <person name="Springer D."/>
            <person name="Dromer F."/>
            <person name="Young S.K."/>
            <person name="Zeng Q."/>
            <person name="Gargeya S."/>
            <person name="Fitzgerald M."/>
            <person name="Abouelleil A."/>
            <person name="Alvarado L."/>
            <person name="Berlin A.M."/>
            <person name="Chapman S.B."/>
            <person name="Dewar J."/>
            <person name="Goldberg J."/>
            <person name="Griggs A."/>
            <person name="Gujja S."/>
            <person name="Hansen M."/>
            <person name="Howarth C."/>
            <person name="Imamovic A."/>
            <person name="Larimer J."/>
            <person name="McCowan C."/>
            <person name="Murphy C."/>
            <person name="Pearson M."/>
            <person name="Priest M."/>
            <person name="Roberts A."/>
            <person name="Saif S."/>
            <person name="Shea T."/>
            <person name="Sykes S."/>
            <person name="Wortman J."/>
            <person name="Nusbaum C."/>
            <person name="Birren B."/>
        </authorList>
    </citation>
    <scope>NUCLEOTIDE SEQUENCE</scope>
    <source>
        <strain evidence="2">CBS 10117</strain>
    </source>
</reference>
<reference evidence="2" key="2">
    <citation type="submission" date="2024-02" db="EMBL/GenBank/DDBJ databases">
        <title>Comparative genomics of Cryptococcus and Kwoniella reveals pathogenesis evolution and contrasting modes of karyotype evolution via chromosome fusion or intercentromeric recombination.</title>
        <authorList>
            <person name="Coelho M.A."/>
            <person name="David-Palma M."/>
            <person name="Shea T."/>
            <person name="Bowers K."/>
            <person name="McGinley-Smith S."/>
            <person name="Mohammad A.W."/>
            <person name="Gnirke A."/>
            <person name="Yurkov A.M."/>
            <person name="Nowrousian M."/>
            <person name="Sun S."/>
            <person name="Cuomo C.A."/>
            <person name="Heitman J."/>
        </authorList>
    </citation>
    <scope>NUCLEOTIDE SEQUENCE</scope>
    <source>
        <strain evidence="2">CBS 10117</strain>
    </source>
</reference>
<name>A0AAJ8KJI1_9TREE</name>
<dbReference type="CDD" id="cd01299">
    <property type="entry name" value="Met_dep_hydrolase_A"/>
    <property type="match status" value="1"/>
</dbReference>
<gene>
    <name evidence="2" type="ORF">I303_101153</name>
</gene>
<organism evidence="2 3">
    <name type="scientific">Kwoniella dejecticola CBS 10117</name>
    <dbReference type="NCBI Taxonomy" id="1296121"/>
    <lineage>
        <taxon>Eukaryota</taxon>
        <taxon>Fungi</taxon>
        <taxon>Dikarya</taxon>
        <taxon>Basidiomycota</taxon>
        <taxon>Agaricomycotina</taxon>
        <taxon>Tremellomycetes</taxon>
        <taxon>Tremellales</taxon>
        <taxon>Cryptococcaceae</taxon>
        <taxon>Kwoniella</taxon>
    </lineage>
</organism>
<dbReference type="PANTHER" id="PTHR43135:SF3">
    <property type="entry name" value="ALPHA-D-RIBOSE 1-METHYLPHOSPHONATE 5-TRIPHOSPHATE DIPHOSPHATASE"/>
    <property type="match status" value="1"/>
</dbReference>
<dbReference type="InterPro" id="IPR057744">
    <property type="entry name" value="OTAase-like"/>
</dbReference>
<evidence type="ECO:0000259" key="1">
    <source>
        <dbReference type="Pfam" id="PF01979"/>
    </source>
</evidence>
<dbReference type="AlphaFoldDB" id="A0AAJ8KJI1"/>
<keyword evidence="3" id="KW-1185">Reference proteome</keyword>
<dbReference type="RefSeq" id="XP_065824350.1">
    <property type="nucleotide sequence ID" value="XM_065968278.1"/>
</dbReference>
<dbReference type="Proteomes" id="UP000078595">
    <property type="component" value="Chromosome 1"/>
</dbReference>
<dbReference type="PANTHER" id="PTHR43135">
    <property type="entry name" value="ALPHA-D-RIBOSE 1-METHYLPHOSPHONATE 5-TRIPHOSPHATE DIPHOSPHATASE"/>
    <property type="match status" value="1"/>
</dbReference>
<dbReference type="InterPro" id="IPR032466">
    <property type="entry name" value="Metal_Hydrolase"/>
</dbReference>
<accession>A0AAJ8KJI1</accession>
<feature type="domain" description="Amidohydrolase-related" evidence="1">
    <location>
        <begin position="115"/>
        <end position="470"/>
    </location>
</feature>
<dbReference type="EMBL" id="CP144530">
    <property type="protein sequence ID" value="WWC58610.1"/>
    <property type="molecule type" value="Genomic_DNA"/>
</dbReference>
<protein>
    <recommendedName>
        <fullName evidence="1">Amidohydrolase-related domain-containing protein</fullName>
    </recommendedName>
</protein>
<dbReference type="InterPro" id="IPR006680">
    <property type="entry name" value="Amidohydro-rel"/>
</dbReference>
<evidence type="ECO:0000313" key="2">
    <source>
        <dbReference type="EMBL" id="WWC58610.1"/>
    </source>
</evidence>
<dbReference type="Pfam" id="PF01979">
    <property type="entry name" value="Amidohydro_1"/>
    <property type="match status" value="1"/>
</dbReference>
<dbReference type="InterPro" id="IPR011059">
    <property type="entry name" value="Metal-dep_hydrolase_composite"/>
</dbReference>
<dbReference type="InterPro" id="IPR051781">
    <property type="entry name" value="Metallo-dep_Hydrolase"/>
</dbReference>
<proteinExistence type="predicted"/>
<dbReference type="Gene3D" id="3.20.20.140">
    <property type="entry name" value="Metal-dependent hydrolases"/>
    <property type="match status" value="1"/>
</dbReference>
<dbReference type="GeneID" id="28964858"/>
<dbReference type="GO" id="GO:0016810">
    <property type="term" value="F:hydrolase activity, acting on carbon-nitrogen (but not peptide) bonds"/>
    <property type="evidence" value="ECO:0007669"/>
    <property type="project" value="InterPro"/>
</dbReference>
<evidence type="ECO:0000313" key="3">
    <source>
        <dbReference type="Proteomes" id="UP000078595"/>
    </source>
</evidence>
<dbReference type="SUPFAM" id="SSF51556">
    <property type="entry name" value="Metallo-dependent hydrolases"/>
    <property type="match status" value="1"/>
</dbReference>